<organism evidence="1 2">
    <name type="scientific">Albugo candida</name>
    <dbReference type="NCBI Taxonomy" id="65357"/>
    <lineage>
        <taxon>Eukaryota</taxon>
        <taxon>Sar</taxon>
        <taxon>Stramenopiles</taxon>
        <taxon>Oomycota</taxon>
        <taxon>Peronosporomycetes</taxon>
        <taxon>Albuginales</taxon>
        <taxon>Albuginaceae</taxon>
        <taxon>Albugo</taxon>
    </lineage>
</organism>
<dbReference type="AlphaFoldDB" id="A0A024G2A5"/>
<dbReference type="EMBL" id="CAIX01000008">
    <property type="protein sequence ID" value="CCI40428.1"/>
    <property type="molecule type" value="Genomic_DNA"/>
</dbReference>
<dbReference type="InParanoid" id="A0A024G2A5"/>
<dbReference type="Proteomes" id="UP000053237">
    <property type="component" value="Unassembled WGS sequence"/>
</dbReference>
<reference evidence="1 2" key="1">
    <citation type="submission" date="2012-05" db="EMBL/GenBank/DDBJ databases">
        <title>Recombination and specialization in a pathogen metapopulation.</title>
        <authorList>
            <person name="Gardiner A."/>
            <person name="Kemen E."/>
            <person name="Schultz-Larsen T."/>
            <person name="MacLean D."/>
            <person name="Van Oosterhout C."/>
            <person name="Jones J.D.G."/>
        </authorList>
    </citation>
    <scope>NUCLEOTIDE SEQUENCE [LARGE SCALE GENOMIC DNA]</scope>
    <source>
        <strain evidence="1 2">Ac Nc2</strain>
    </source>
</reference>
<accession>A0A024G2A5</accession>
<evidence type="ECO:0000313" key="2">
    <source>
        <dbReference type="Proteomes" id="UP000053237"/>
    </source>
</evidence>
<sequence length="163" mass="19096">MCVCFSLMRSIDFSKRGIVTLSLSSWPSRTRFILSDRRRVFSRKRADVCEEEEKLFFLCHLNAANKLSHFRLLLLTKCFLWWEVSFYAPLFNAAFTDETCCTIRIGFLVALRNVSRDLLVYPAYSLQIPDKRNLYLQYVHSNSSENRLAQPLFAETPEWSSTC</sequence>
<evidence type="ECO:0000313" key="1">
    <source>
        <dbReference type="EMBL" id="CCI40428.1"/>
    </source>
</evidence>
<name>A0A024G2A5_9STRA</name>
<gene>
    <name evidence="1" type="ORF">BN9_012120</name>
</gene>
<comment type="caution">
    <text evidence="1">The sequence shown here is derived from an EMBL/GenBank/DDBJ whole genome shotgun (WGS) entry which is preliminary data.</text>
</comment>
<protein>
    <submittedName>
        <fullName evidence="1">Uncharacterized protein</fullName>
    </submittedName>
</protein>
<proteinExistence type="predicted"/>
<keyword evidence="2" id="KW-1185">Reference proteome</keyword>